<protein>
    <recommendedName>
        <fullName evidence="10">Flippase-like domain-containing protein</fullName>
    </recommendedName>
</protein>
<name>A0ABM7WZF8_9BACT</name>
<keyword evidence="4 7" id="KW-1133">Transmembrane helix</keyword>
<evidence type="ECO:0000313" key="8">
    <source>
        <dbReference type="EMBL" id="BDG04883.1"/>
    </source>
</evidence>
<feature type="region of interest" description="Disordered" evidence="6">
    <location>
        <begin position="347"/>
        <end position="370"/>
    </location>
</feature>
<evidence type="ECO:0000256" key="3">
    <source>
        <dbReference type="ARBA" id="ARBA00022692"/>
    </source>
</evidence>
<feature type="transmembrane region" description="Helical" evidence="7">
    <location>
        <begin position="21"/>
        <end position="43"/>
    </location>
</feature>
<gene>
    <name evidence="8" type="ORF">AMOR_38790</name>
</gene>
<dbReference type="InterPro" id="IPR022791">
    <property type="entry name" value="L-PG_synthase/AglD"/>
</dbReference>
<feature type="transmembrane region" description="Helical" evidence="7">
    <location>
        <begin position="144"/>
        <end position="164"/>
    </location>
</feature>
<keyword evidence="3 7" id="KW-0812">Transmembrane</keyword>
<feature type="transmembrane region" description="Helical" evidence="7">
    <location>
        <begin position="266"/>
        <end position="293"/>
    </location>
</feature>
<evidence type="ECO:0000256" key="4">
    <source>
        <dbReference type="ARBA" id="ARBA00022989"/>
    </source>
</evidence>
<proteinExistence type="predicted"/>
<feature type="compositionally biased region" description="Low complexity" evidence="6">
    <location>
        <begin position="347"/>
        <end position="356"/>
    </location>
</feature>
<evidence type="ECO:0000256" key="6">
    <source>
        <dbReference type="SAM" id="MobiDB-lite"/>
    </source>
</evidence>
<feature type="transmembrane region" description="Helical" evidence="7">
    <location>
        <begin position="68"/>
        <end position="90"/>
    </location>
</feature>
<evidence type="ECO:0000256" key="5">
    <source>
        <dbReference type="ARBA" id="ARBA00023136"/>
    </source>
</evidence>
<feature type="transmembrane region" description="Helical" evidence="7">
    <location>
        <begin position="305"/>
        <end position="330"/>
    </location>
</feature>
<sequence>MVKRSNHDRAGRPPRRLGRAVLVAVAVAASLALVLLVFFRVGWEGGPRLAPRFELAGFVRRLPEHRRWLGPFALLTALLPAWRALVWRLVLPEPPARYRDAFHATALGALVHNTVPGKVGPLAAAWLLARFAGAPFGAALSSQLLAKLLELAAVVALGAVAAAARGGHGAALRAALAGAGLVAVLGLALAVLVRRGRAVALRLADRHPRASAFVGAASEGVRGAGSAARLSRAFAAALLPPLTSAAAYALPLAAFGVDGAPAGGAIILALVTFGQLTPGLPVGTGVYYALAAYAARRLGASAEQAAALAVLTHLSTVATLVLVGLASALVRRGALADLLRRRRAVARGLSGSSGSSDGEDPGAARSRTPT</sequence>
<reference evidence="9" key="1">
    <citation type="journal article" date="2022" name="Int. J. Syst. Evol. Microbiol.">
        <title>Anaeromyxobacter oryzae sp. nov., Anaeromyxobacter diazotrophicus sp. nov. and Anaeromyxobacter paludicola sp. nov., isolated from paddy soils.</title>
        <authorList>
            <person name="Itoh H."/>
            <person name="Xu Z."/>
            <person name="Mise K."/>
            <person name="Masuda Y."/>
            <person name="Ushijima N."/>
            <person name="Hayakawa C."/>
            <person name="Shiratori Y."/>
            <person name="Senoo K."/>
        </authorList>
    </citation>
    <scope>NUCLEOTIDE SEQUENCE [LARGE SCALE GENOMIC DNA]</scope>
    <source>
        <strain evidence="9">Red232</strain>
    </source>
</reference>
<organism evidence="8 9">
    <name type="scientific">Anaeromyxobacter oryzae</name>
    <dbReference type="NCBI Taxonomy" id="2918170"/>
    <lineage>
        <taxon>Bacteria</taxon>
        <taxon>Pseudomonadati</taxon>
        <taxon>Myxococcota</taxon>
        <taxon>Myxococcia</taxon>
        <taxon>Myxococcales</taxon>
        <taxon>Cystobacterineae</taxon>
        <taxon>Anaeromyxobacteraceae</taxon>
        <taxon>Anaeromyxobacter</taxon>
    </lineage>
</organism>
<keyword evidence="2" id="KW-1003">Cell membrane</keyword>
<evidence type="ECO:0000256" key="2">
    <source>
        <dbReference type="ARBA" id="ARBA00022475"/>
    </source>
</evidence>
<dbReference type="Proteomes" id="UP001162891">
    <property type="component" value="Chromosome"/>
</dbReference>
<evidence type="ECO:0000256" key="7">
    <source>
        <dbReference type="SAM" id="Phobius"/>
    </source>
</evidence>
<evidence type="ECO:0000313" key="9">
    <source>
        <dbReference type="Proteomes" id="UP001162891"/>
    </source>
</evidence>
<dbReference type="EMBL" id="AP025591">
    <property type="protein sequence ID" value="BDG04883.1"/>
    <property type="molecule type" value="Genomic_DNA"/>
</dbReference>
<keyword evidence="5 7" id="KW-0472">Membrane</keyword>
<accession>A0ABM7WZF8</accession>
<comment type="subcellular location">
    <subcellularLocation>
        <location evidence="1">Cell membrane</location>
        <topology evidence="1">Multi-pass membrane protein</topology>
    </subcellularLocation>
</comment>
<keyword evidence="9" id="KW-1185">Reference proteome</keyword>
<feature type="transmembrane region" description="Helical" evidence="7">
    <location>
        <begin position="233"/>
        <end position="254"/>
    </location>
</feature>
<dbReference type="Pfam" id="PF03706">
    <property type="entry name" value="LPG_synthase_TM"/>
    <property type="match status" value="1"/>
</dbReference>
<evidence type="ECO:0008006" key="10">
    <source>
        <dbReference type="Google" id="ProtNLM"/>
    </source>
</evidence>
<feature type="transmembrane region" description="Helical" evidence="7">
    <location>
        <begin position="170"/>
        <end position="193"/>
    </location>
</feature>
<dbReference type="RefSeq" id="WP_248353395.1">
    <property type="nucleotide sequence ID" value="NZ_AP025591.1"/>
</dbReference>
<evidence type="ECO:0000256" key="1">
    <source>
        <dbReference type="ARBA" id="ARBA00004651"/>
    </source>
</evidence>